<organism evidence="1 2">
    <name type="scientific">Xanthomonas sacchari</name>
    <dbReference type="NCBI Taxonomy" id="56458"/>
    <lineage>
        <taxon>Bacteria</taxon>
        <taxon>Pseudomonadati</taxon>
        <taxon>Pseudomonadota</taxon>
        <taxon>Gammaproteobacteria</taxon>
        <taxon>Lysobacterales</taxon>
        <taxon>Lysobacteraceae</taxon>
        <taxon>Xanthomonas</taxon>
    </lineage>
</organism>
<dbReference type="SUPFAM" id="SSF103032">
    <property type="entry name" value="Hypothetical protein YwqG"/>
    <property type="match status" value="1"/>
</dbReference>
<sequence>MTTKLDDLKTQLARPGVILEIGGFRPPDDPLASWFGRVNVCAPDETWPETAGRPMHALCQINVSDLPLRPARLADITLITVFIGPDTLPVDTPNGEGWCLRAYKRLDGLVPLAPRHTDSPISAFPMRPHVFHDDYPCWEDAPMDLPADIEAHYHDLFRNLDGFKLGGWPTLIQAEIFWAPFKRHPASPEFVFQIDSTDKGPWMWGDGGVGYFGRGTAPEKEDEWALAWQCY</sequence>
<evidence type="ECO:0000313" key="1">
    <source>
        <dbReference type="EMBL" id="UYK88939.1"/>
    </source>
</evidence>
<dbReference type="EMBL" id="CP099534">
    <property type="protein sequence ID" value="UYK88939.1"/>
    <property type="molecule type" value="Genomic_DNA"/>
</dbReference>
<proteinExistence type="predicted"/>
<dbReference type="Pfam" id="PF09234">
    <property type="entry name" value="DUF1963"/>
    <property type="match status" value="1"/>
</dbReference>
<accession>A0AA46SUW0</accession>
<reference evidence="1" key="1">
    <citation type="submission" date="2022-06" db="EMBL/GenBank/DDBJ databases">
        <title>Dynamics of rice microbiomes reveals core vertical transmitted seed endophytes.</title>
        <authorList>
            <person name="Liao K."/>
            <person name="Zhang X."/>
        </authorList>
    </citation>
    <scope>NUCLEOTIDE SEQUENCE</scope>
    <source>
        <strain evidence="1">JR3-14</strain>
    </source>
</reference>
<dbReference type="AlphaFoldDB" id="A0AA46SUW0"/>
<protein>
    <submittedName>
        <fullName evidence="1">YwqG family protein</fullName>
    </submittedName>
</protein>
<gene>
    <name evidence="1" type="ORF">NG824_00260</name>
</gene>
<dbReference type="RefSeq" id="WP_267093208.1">
    <property type="nucleotide sequence ID" value="NZ_CP099534.1"/>
</dbReference>
<dbReference type="Gene3D" id="2.30.320.10">
    <property type="entry name" value="YwqG-like"/>
    <property type="match status" value="1"/>
</dbReference>
<dbReference type="InterPro" id="IPR035948">
    <property type="entry name" value="YwqG-like_sf"/>
</dbReference>
<dbReference type="InterPro" id="IPR015315">
    <property type="entry name" value="DUF1963"/>
</dbReference>
<name>A0AA46SUW0_9XANT</name>
<dbReference type="Proteomes" id="UP001164392">
    <property type="component" value="Chromosome"/>
</dbReference>
<evidence type="ECO:0000313" key="2">
    <source>
        <dbReference type="Proteomes" id="UP001164392"/>
    </source>
</evidence>